<evidence type="ECO:0000313" key="1">
    <source>
        <dbReference type="EMBL" id="AAK79824.1"/>
    </source>
</evidence>
<dbReference type="PROSITE" id="PS00197">
    <property type="entry name" value="2FE2S_FER_1"/>
    <property type="match status" value="1"/>
</dbReference>
<keyword evidence="2" id="KW-1185">Reference proteome</keyword>
<dbReference type="InterPro" id="IPR006058">
    <property type="entry name" value="2Fe2S_fd_BS"/>
</dbReference>
<dbReference type="Gene3D" id="2.40.30.10">
    <property type="entry name" value="Translation factors"/>
    <property type="match status" value="1"/>
</dbReference>
<dbReference type="PANTHER" id="PTHR43513">
    <property type="entry name" value="DIHYDROOROTATE DEHYDROGENASE B (NAD(+)), ELECTRON TRANSFER SUBUNIT"/>
    <property type="match status" value="1"/>
</dbReference>
<dbReference type="Gene3D" id="3.40.50.80">
    <property type="entry name" value="Nucleotide-binding domain of ferredoxin-NADP reductase (FNR) module"/>
    <property type="match status" value="1"/>
</dbReference>
<dbReference type="KEGG" id="cac:CA_C1860"/>
<dbReference type="CDD" id="cd06192">
    <property type="entry name" value="DHOD_e_trans_like"/>
    <property type="match status" value="1"/>
</dbReference>
<dbReference type="STRING" id="272562.CA_C1860"/>
<dbReference type="InterPro" id="IPR050353">
    <property type="entry name" value="PyrK_electron_transfer"/>
</dbReference>
<dbReference type="InterPro" id="IPR017938">
    <property type="entry name" value="Riboflavin_synthase-like_b-brl"/>
</dbReference>
<gene>
    <name evidence="1" type="ordered locus">CA_C1860</name>
</gene>
<dbReference type="PIR" id="E97129">
    <property type="entry name" value="E97129"/>
</dbReference>
<dbReference type="EMBL" id="AE001437">
    <property type="protein sequence ID" value="AAK79824.1"/>
    <property type="molecule type" value="Genomic_DNA"/>
</dbReference>
<dbReference type="HOGENOM" id="CLU_926533_0_0_9"/>
<dbReference type="SUPFAM" id="SSF52343">
    <property type="entry name" value="Ferredoxin reductase-like, C-terminal NADP-linked domain"/>
    <property type="match status" value="1"/>
</dbReference>
<dbReference type="PATRIC" id="fig|272562.8.peg.2064"/>
<dbReference type="GO" id="GO:0051537">
    <property type="term" value="F:2 iron, 2 sulfur cluster binding"/>
    <property type="evidence" value="ECO:0007669"/>
    <property type="project" value="InterPro"/>
</dbReference>
<dbReference type="PANTHER" id="PTHR43513:SF3">
    <property type="entry name" value="DIHYDROOROTATE DEHYDROGENASE B (NAD(+)), ELECTRON TRANSFER SUBUNIT-RELATED"/>
    <property type="match status" value="1"/>
</dbReference>
<dbReference type="OrthoDB" id="1704963at2"/>
<dbReference type="NCBIfam" id="NF004470">
    <property type="entry name" value="PRK05802.1"/>
    <property type="match status" value="1"/>
</dbReference>
<name>Q97HZ6_CLOAB</name>
<evidence type="ECO:0000313" key="2">
    <source>
        <dbReference type="Proteomes" id="UP000000814"/>
    </source>
</evidence>
<accession>Q97HZ6</accession>
<reference evidence="1 2" key="1">
    <citation type="journal article" date="2001" name="J. Bacteriol.">
        <title>Genome sequence and comparative analysis of the solvent-producing bacterium Clostridium acetobutylicum.</title>
        <authorList>
            <person name="Nolling J."/>
            <person name="Breton G."/>
            <person name="Omelchenko M.V."/>
            <person name="Makarova K.S."/>
            <person name="Zeng Q."/>
            <person name="Gibson R."/>
            <person name="Lee H.M."/>
            <person name="Dubois J."/>
            <person name="Qiu D."/>
            <person name="Hitti J."/>
            <person name="Wolf Y.I."/>
            <person name="Tatusov R.L."/>
            <person name="Sabathe F."/>
            <person name="Doucette-Stamm L."/>
            <person name="Soucaille P."/>
            <person name="Daly M.J."/>
            <person name="Bennett G.N."/>
            <person name="Koonin E.V."/>
            <person name="Smith D.R."/>
        </authorList>
    </citation>
    <scope>NUCLEOTIDE SEQUENCE [LARGE SCALE GENOMIC DNA]</scope>
    <source>
        <strain evidence="2">ATCC 824 / DSM 792 / JCM 1419 / LMG 5710 / VKM B-1787</strain>
    </source>
</reference>
<dbReference type="Proteomes" id="UP000000814">
    <property type="component" value="Chromosome"/>
</dbReference>
<proteinExistence type="predicted"/>
<sequence>MNYEIIDCIDSGTEYCPCHLAESGNCILCSQLNGKDFCDCVNWKGVCIYQEYTWNHNKAKKERSECICKIIKREEIDNNLIVLTIFIRKKLAEDLLYPGSYVFLRPTKSSRYYSSPISIMEASSDENIIKVIIEVKGIKTKSINELKEKDDIVLKGPYWNGVLGLKNIHSAKEGISLIIARGIGEAPIVPIMKKLYSNGNKVVVIADRGKFKANLIDKYLEEFSSETYNFNTLNKDGELPEDFKDFLLNFIRYNKVNLIHISGPNILTSKILDVVDEDIKISCSNNAKMCCGEGICGACSNIYDDDKMKRMCKVQIDPRYLFKGLRSI</sequence>
<dbReference type="InterPro" id="IPR039261">
    <property type="entry name" value="FNR_nucleotide-bd"/>
</dbReference>
<protein>
    <submittedName>
        <fullName evidence="1">Predicted flavodoxin oxidoreductase</fullName>
    </submittedName>
</protein>
<dbReference type="RefSeq" id="WP_010965165.1">
    <property type="nucleotide sequence ID" value="NC_003030.1"/>
</dbReference>
<organism evidence="1 2">
    <name type="scientific">Clostridium acetobutylicum (strain ATCC 824 / DSM 792 / JCM 1419 / IAM 19013 / LMG 5710 / NBRC 13948 / NRRL B-527 / VKM B-1787 / 2291 / W)</name>
    <dbReference type="NCBI Taxonomy" id="272562"/>
    <lineage>
        <taxon>Bacteria</taxon>
        <taxon>Bacillati</taxon>
        <taxon>Bacillota</taxon>
        <taxon>Clostridia</taxon>
        <taxon>Eubacteriales</taxon>
        <taxon>Clostridiaceae</taxon>
        <taxon>Clostridium</taxon>
    </lineage>
</organism>
<dbReference type="eggNOG" id="COG0543">
    <property type="taxonomic scope" value="Bacteria"/>
</dbReference>
<dbReference type="AlphaFoldDB" id="Q97HZ6"/>
<dbReference type="GeneID" id="44998351"/>
<dbReference type="SUPFAM" id="SSF63380">
    <property type="entry name" value="Riboflavin synthase domain-like"/>
    <property type="match status" value="1"/>
</dbReference>